<reference evidence="3" key="1">
    <citation type="submission" date="2016-11" db="UniProtKB">
        <authorList>
            <consortium name="WormBaseParasite"/>
        </authorList>
    </citation>
    <scope>IDENTIFICATION</scope>
</reference>
<feature type="compositionally biased region" description="Low complexity" evidence="1">
    <location>
        <begin position="208"/>
        <end position="239"/>
    </location>
</feature>
<sequence>MKTLKSFWNESRSAWITKIFHSLTHSPSFLFLSSDPWFSNNYQHVFHLQPTTTFPLRFSGVLYRIETKRESSQRTEKRRTPVLRCFCLLTPSHLSPKSNICPSTTRSLLPYPWKRTTLRTFWKCFGIESTSFSSCSKPKDLKRRHQDVLQSAIPTKTFRFNASAKPFVSSSSRPSFNFNVFATPFVSSGSPPIGLRPTAPVFTPLSLSSPEGSYPSTPSSSECPSPTSSGSSTPKTTVSPNPISGGFVFNMGVANAPEPGFYTEKFHLDEDAFLISVIEKSEDRSPKKMREFSPEELQKTG</sequence>
<keyword evidence="2" id="KW-1185">Reference proteome</keyword>
<dbReference type="AlphaFoldDB" id="A0A1I7UDE4"/>
<feature type="region of interest" description="Disordered" evidence="1">
    <location>
        <begin position="206"/>
        <end position="239"/>
    </location>
</feature>
<evidence type="ECO:0000313" key="3">
    <source>
        <dbReference type="WBParaSite" id="Csp11.Scaffold629.g8203.t2"/>
    </source>
</evidence>
<name>A0A1I7UDE4_9PELO</name>
<accession>A0A1I7UDE4</accession>
<feature type="region of interest" description="Disordered" evidence="1">
    <location>
        <begin position="278"/>
        <end position="301"/>
    </location>
</feature>
<evidence type="ECO:0000256" key="1">
    <source>
        <dbReference type="SAM" id="MobiDB-lite"/>
    </source>
</evidence>
<protein>
    <submittedName>
        <fullName evidence="3">Transcription repressor</fullName>
    </submittedName>
</protein>
<proteinExistence type="predicted"/>
<evidence type="ECO:0000313" key="2">
    <source>
        <dbReference type="Proteomes" id="UP000095282"/>
    </source>
</evidence>
<organism evidence="2 3">
    <name type="scientific">Caenorhabditis tropicalis</name>
    <dbReference type="NCBI Taxonomy" id="1561998"/>
    <lineage>
        <taxon>Eukaryota</taxon>
        <taxon>Metazoa</taxon>
        <taxon>Ecdysozoa</taxon>
        <taxon>Nematoda</taxon>
        <taxon>Chromadorea</taxon>
        <taxon>Rhabditida</taxon>
        <taxon>Rhabditina</taxon>
        <taxon>Rhabditomorpha</taxon>
        <taxon>Rhabditoidea</taxon>
        <taxon>Rhabditidae</taxon>
        <taxon>Peloderinae</taxon>
        <taxon>Caenorhabditis</taxon>
    </lineage>
</organism>
<dbReference type="WBParaSite" id="Csp11.Scaffold629.g8203.t2">
    <property type="protein sequence ID" value="Csp11.Scaffold629.g8203.t2"/>
    <property type="gene ID" value="Csp11.Scaffold629.g8203"/>
</dbReference>
<dbReference type="Proteomes" id="UP000095282">
    <property type="component" value="Unplaced"/>
</dbReference>
<feature type="compositionally biased region" description="Basic and acidic residues" evidence="1">
    <location>
        <begin position="279"/>
        <end position="301"/>
    </location>
</feature>